<gene>
    <name evidence="1" type="ORF">OG477_29365</name>
</gene>
<accession>A0AAU1I2Q4</accession>
<proteinExistence type="predicted"/>
<sequence>MPQILGTILTQVAIALVEAVLVRLAMQLWKAFATSARPAAAHA</sequence>
<name>A0AAU1I2Q4_9ACTN</name>
<protein>
    <submittedName>
        <fullName evidence="1">Uncharacterized protein</fullName>
    </submittedName>
</protein>
<reference evidence="1" key="1">
    <citation type="submission" date="2022-10" db="EMBL/GenBank/DDBJ databases">
        <title>The complete genomes of actinobacterial strains from the NBC collection.</title>
        <authorList>
            <person name="Joergensen T.S."/>
            <person name="Alvarez Arevalo M."/>
            <person name="Sterndorff E.B."/>
            <person name="Faurdal D."/>
            <person name="Vuksanovic O."/>
            <person name="Mourched A.-S."/>
            <person name="Charusanti P."/>
            <person name="Shaw S."/>
            <person name="Blin K."/>
            <person name="Weber T."/>
        </authorList>
    </citation>
    <scope>NUCLEOTIDE SEQUENCE</scope>
    <source>
        <strain evidence="1">NBC 00180</strain>
    </source>
</reference>
<dbReference type="EMBL" id="CP108140">
    <property type="protein sequence ID" value="WTP89209.1"/>
    <property type="molecule type" value="Genomic_DNA"/>
</dbReference>
<organism evidence="1">
    <name type="scientific">Streptomyces sp. NBC_00180</name>
    <dbReference type="NCBI Taxonomy" id="2903632"/>
    <lineage>
        <taxon>Bacteria</taxon>
        <taxon>Bacillati</taxon>
        <taxon>Actinomycetota</taxon>
        <taxon>Actinomycetes</taxon>
        <taxon>Kitasatosporales</taxon>
        <taxon>Streptomycetaceae</taxon>
        <taxon>Streptomyces</taxon>
    </lineage>
</organism>
<evidence type="ECO:0000313" key="1">
    <source>
        <dbReference type="EMBL" id="WTP89209.1"/>
    </source>
</evidence>
<dbReference type="AlphaFoldDB" id="A0AAU1I2Q4"/>